<sequence length="324" mass="36523">MGQLVDRYQRKIDYLRISITDRCNLRCRYCMPPEGVDFIEHDQILSYEKIVRIVQTGAKLGIKKVRVTGGEPLVRKGAVDLIRMLKNISGIEEVALTTNGVLLAKYASQLVTAGLDRVNISLDTLQQDKFREITNFDQLEQVIEGIKSALEVGLTPVKINVVVMQSINDDEIFDFIALTRQLPVHVRFIEYMPAGSKESEQEKYYIGSKQLKKEIKREEKLLATQFQKGNGPAYYYQVSDSLGTIGFISPISNSFCSSCNRLRLTSTGDLRACLCNEQEINLRDKLKQGEAEVKRAFQLAVDSKAEKHSLSQGNFNKNMSQIGG</sequence>
<evidence type="ECO:0000256" key="4">
    <source>
        <dbReference type="ARBA" id="ARBA00022723"/>
    </source>
</evidence>
<comment type="subunit">
    <text evidence="12">Monomer and homodimer.</text>
</comment>
<dbReference type="PANTHER" id="PTHR22960">
    <property type="entry name" value="MOLYBDOPTERIN COFACTOR SYNTHESIS PROTEIN A"/>
    <property type="match status" value="1"/>
</dbReference>
<feature type="binding site" evidence="12">
    <location>
        <position position="66"/>
    </location>
    <ligand>
        <name>GTP</name>
        <dbReference type="ChEBI" id="CHEBI:37565"/>
    </ligand>
</feature>
<dbReference type="GO" id="GO:0051539">
    <property type="term" value="F:4 iron, 4 sulfur cluster binding"/>
    <property type="evidence" value="ECO:0007669"/>
    <property type="project" value="UniProtKB-UniRule"/>
</dbReference>
<feature type="binding site" evidence="12">
    <location>
        <position position="259"/>
    </location>
    <ligand>
        <name>[4Fe-4S] cluster</name>
        <dbReference type="ChEBI" id="CHEBI:49883"/>
        <label>2</label>
        <note>4Fe-4S-substrate</note>
    </ligand>
</feature>
<dbReference type="HAMAP" id="MF_01225_B">
    <property type="entry name" value="MoaA_B"/>
    <property type="match status" value="1"/>
</dbReference>
<dbReference type="InterPro" id="IPR006638">
    <property type="entry name" value="Elp3/MiaA/NifB-like_rSAM"/>
</dbReference>
<dbReference type="InterPro" id="IPR050105">
    <property type="entry name" value="MoCo_biosynth_MoaA/MoaC"/>
</dbReference>
<feature type="domain" description="Radical SAM core" evidence="13">
    <location>
        <begin position="7"/>
        <end position="233"/>
    </location>
</feature>
<dbReference type="Pfam" id="PF04055">
    <property type="entry name" value="Radical_SAM"/>
    <property type="match status" value="1"/>
</dbReference>
<dbReference type="HOGENOM" id="CLU_009273_0_1_9"/>
<feature type="binding site" evidence="12">
    <location>
        <position position="23"/>
    </location>
    <ligand>
        <name>[4Fe-4S] cluster</name>
        <dbReference type="ChEBI" id="CHEBI:49883"/>
        <label>1</label>
        <note>4Fe-4S-S-AdoMet</note>
    </ligand>
</feature>
<evidence type="ECO:0000256" key="3">
    <source>
        <dbReference type="ARBA" id="ARBA00022691"/>
    </source>
</evidence>
<dbReference type="PROSITE" id="PS01305">
    <property type="entry name" value="MOAA_NIFB_PQQE"/>
    <property type="match status" value="1"/>
</dbReference>
<dbReference type="SMART" id="SM00729">
    <property type="entry name" value="Elp3"/>
    <property type="match status" value="1"/>
</dbReference>
<proteinExistence type="inferred from homology"/>
<evidence type="ECO:0000256" key="9">
    <source>
        <dbReference type="ARBA" id="ARBA00023150"/>
    </source>
</evidence>
<dbReference type="EMBL" id="CP003359">
    <property type="protein sequence ID" value="AGB41191.1"/>
    <property type="molecule type" value="Genomic_DNA"/>
</dbReference>
<keyword evidence="5 12" id="KW-0547">Nucleotide-binding</keyword>
<dbReference type="InterPro" id="IPR000385">
    <property type="entry name" value="MoaA_NifB_PqqE_Fe-S-bd_CS"/>
</dbReference>
<dbReference type="KEGG" id="hhl:Halha_1245"/>
<evidence type="ECO:0000259" key="13">
    <source>
        <dbReference type="PROSITE" id="PS51918"/>
    </source>
</evidence>
<dbReference type="SFLD" id="SFLDG01383">
    <property type="entry name" value="cyclic_pyranopterin_phosphate"/>
    <property type="match status" value="1"/>
</dbReference>
<evidence type="ECO:0000256" key="2">
    <source>
        <dbReference type="ARBA" id="ARBA00022485"/>
    </source>
</evidence>
<dbReference type="eggNOG" id="COG2896">
    <property type="taxonomic scope" value="Bacteria"/>
</dbReference>
<feature type="binding site" evidence="12">
    <location>
        <position position="70"/>
    </location>
    <ligand>
        <name>S-adenosyl-L-methionine</name>
        <dbReference type="ChEBI" id="CHEBI:59789"/>
    </ligand>
</feature>
<keyword evidence="6 12" id="KW-0408">Iron</keyword>
<dbReference type="InterPro" id="IPR058240">
    <property type="entry name" value="rSAM_sf"/>
</dbReference>
<reference evidence="15" key="1">
    <citation type="submission" date="2012-02" db="EMBL/GenBank/DDBJ databases">
        <title>The complete genome of Halobacteroides halobius DSM 5150.</title>
        <authorList>
            <person name="Lucas S."/>
            <person name="Copeland A."/>
            <person name="Lapidus A."/>
            <person name="Glavina del Rio T."/>
            <person name="Dalin E."/>
            <person name="Tice H."/>
            <person name="Bruce D."/>
            <person name="Goodwin L."/>
            <person name="Pitluck S."/>
            <person name="Peters L."/>
            <person name="Mikhailova N."/>
            <person name="Gu W."/>
            <person name="Kyrpides N."/>
            <person name="Mavromatis K."/>
            <person name="Ivanova N."/>
            <person name="Brettin T."/>
            <person name="Detter J.C."/>
            <person name="Han C."/>
            <person name="Larimer F."/>
            <person name="Land M."/>
            <person name="Hauser L."/>
            <person name="Markowitz V."/>
            <person name="Cheng J.-F."/>
            <person name="Hugenholtz P."/>
            <person name="Woyke T."/>
            <person name="Wu D."/>
            <person name="Tindall B."/>
            <person name="Pomrenke H."/>
            <person name="Brambilla E."/>
            <person name="Klenk H.-P."/>
            <person name="Eisen J.A."/>
        </authorList>
    </citation>
    <scope>NUCLEOTIDE SEQUENCE [LARGE SCALE GENOMIC DNA]</scope>
    <source>
        <strain evidence="15">ATCC 35273 / DSM 5150 / MD-1</strain>
    </source>
</reference>
<keyword evidence="10 12" id="KW-0456">Lyase</keyword>
<dbReference type="InterPro" id="IPR013483">
    <property type="entry name" value="MoaA"/>
</dbReference>
<dbReference type="InterPro" id="IPR040064">
    <property type="entry name" value="MoaA-like"/>
</dbReference>
<dbReference type="SFLD" id="SFLDS00029">
    <property type="entry name" value="Radical_SAM"/>
    <property type="match status" value="1"/>
</dbReference>
<dbReference type="AlphaFoldDB" id="L0K842"/>
<feature type="binding site" evidence="12">
    <location>
        <position position="27"/>
    </location>
    <ligand>
        <name>[4Fe-4S] cluster</name>
        <dbReference type="ChEBI" id="CHEBI:49883"/>
        <label>1</label>
        <note>4Fe-4S-S-AdoMet</note>
    </ligand>
</feature>
<evidence type="ECO:0000256" key="5">
    <source>
        <dbReference type="ARBA" id="ARBA00022741"/>
    </source>
</evidence>
<gene>
    <name evidence="12" type="primary">moaA</name>
    <name evidence="14" type="ordered locus">Halha_1245</name>
</gene>
<dbReference type="InterPro" id="IPR013785">
    <property type="entry name" value="Aldolase_TIM"/>
</dbReference>
<evidence type="ECO:0000256" key="11">
    <source>
        <dbReference type="ARBA" id="ARBA00048697"/>
    </source>
</evidence>
<evidence type="ECO:0000256" key="7">
    <source>
        <dbReference type="ARBA" id="ARBA00023014"/>
    </source>
</evidence>
<dbReference type="GO" id="GO:0046872">
    <property type="term" value="F:metal ion binding"/>
    <property type="evidence" value="ECO:0007669"/>
    <property type="project" value="UniProtKB-KW"/>
</dbReference>
<dbReference type="UniPathway" id="UPA00344"/>
<keyword evidence="15" id="KW-1185">Reference proteome</keyword>
<keyword evidence="7 12" id="KW-0411">Iron-sulfur</keyword>
<keyword evidence="4 12" id="KW-0479">Metal-binding</keyword>
<comment type="function">
    <text evidence="12">Catalyzes the cyclization of GTP to (8S)-3',8-cyclo-7,8-dihydroguanosine 5'-triphosphate.</text>
</comment>
<dbReference type="PATRIC" id="fig|748449.3.peg.1205"/>
<dbReference type="OrthoDB" id="9763993at2"/>
<feature type="binding site" evidence="12">
    <location>
        <position position="256"/>
    </location>
    <ligand>
        <name>[4Fe-4S] cluster</name>
        <dbReference type="ChEBI" id="CHEBI:49883"/>
        <label>2</label>
        <note>4Fe-4S-substrate</note>
    </ligand>
</feature>
<dbReference type="SFLD" id="SFLDG01386">
    <property type="entry name" value="main_SPASM_domain-containing"/>
    <property type="match status" value="1"/>
</dbReference>
<feature type="binding site" evidence="12">
    <location>
        <position position="192"/>
    </location>
    <ligand>
        <name>S-adenosyl-L-methionine</name>
        <dbReference type="ChEBI" id="CHEBI:59789"/>
    </ligand>
</feature>
<keyword evidence="9 12" id="KW-0501">Molybdenum cofactor biosynthesis</keyword>
<feature type="binding site" evidence="12">
    <location>
        <position position="97"/>
    </location>
    <ligand>
        <name>GTP</name>
        <dbReference type="ChEBI" id="CHEBI:37565"/>
    </ligand>
</feature>
<dbReference type="Gene3D" id="3.20.20.70">
    <property type="entry name" value="Aldolase class I"/>
    <property type="match status" value="1"/>
</dbReference>
<evidence type="ECO:0000313" key="14">
    <source>
        <dbReference type="EMBL" id="AGB41191.1"/>
    </source>
</evidence>
<dbReference type="EC" id="4.1.99.22" evidence="1 12"/>
<feature type="binding site" evidence="12">
    <location>
        <position position="16"/>
    </location>
    <ligand>
        <name>GTP</name>
        <dbReference type="ChEBI" id="CHEBI:37565"/>
    </ligand>
</feature>
<feature type="binding site" evidence="12">
    <location>
        <position position="29"/>
    </location>
    <ligand>
        <name>S-adenosyl-L-methionine</name>
        <dbReference type="ChEBI" id="CHEBI:59789"/>
    </ligand>
</feature>
<evidence type="ECO:0000256" key="12">
    <source>
        <dbReference type="HAMAP-Rule" id="MF_01225"/>
    </source>
</evidence>
<dbReference type="InterPro" id="IPR007197">
    <property type="entry name" value="rSAM"/>
</dbReference>
<comment type="pathway">
    <text evidence="12">Cofactor biosynthesis; molybdopterin biosynthesis.</text>
</comment>
<dbReference type="CDD" id="cd21117">
    <property type="entry name" value="Twitch_MoaA"/>
    <property type="match status" value="1"/>
</dbReference>
<name>L0K842_HALHC</name>
<dbReference type="Pfam" id="PF06463">
    <property type="entry name" value="Mob_synth_C"/>
    <property type="match status" value="1"/>
</dbReference>
<evidence type="ECO:0000256" key="6">
    <source>
        <dbReference type="ARBA" id="ARBA00023004"/>
    </source>
</evidence>
<dbReference type="GO" id="GO:0006777">
    <property type="term" value="P:Mo-molybdopterin cofactor biosynthetic process"/>
    <property type="evidence" value="ECO:0007669"/>
    <property type="project" value="UniProtKB-UniRule"/>
</dbReference>
<dbReference type="PANTHER" id="PTHR22960:SF0">
    <property type="entry name" value="MOLYBDENUM COFACTOR BIOSYNTHESIS PROTEIN 1"/>
    <property type="match status" value="1"/>
</dbReference>
<organism evidence="14 15">
    <name type="scientific">Halobacteroides halobius (strain ATCC 35273 / DSM 5150 / MD-1)</name>
    <dbReference type="NCBI Taxonomy" id="748449"/>
    <lineage>
        <taxon>Bacteria</taxon>
        <taxon>Bacillati</taxon>
        <taxon>Bacillota</taxon>
        <taxon>Clostridia</taxon>
        <taxon>Halanaerobiales</taxon>
        <taxon>Halobacteroidaceae</taxon>
        <taxon>Halobacteroides</taxon>
    </lineage>
</organism>
<evidence type="ECO:0000313" key="15">
    <source>
        <dbReference type="Proteomes" id="UP000010880"/>
    </source>
</evidence>
<dbReference type="RefSeq" id="WP_015326913.1">
    <property type="nucleotide sequence ID" value="NC_019978.1"/>
</dbReference>
<keyword evidence="8 12" id="KW-0342">GTP-binding</keyword>
<protein>
    <recommendedName>
        <fullName evidence="1 12">GTP 3',8-cyclase</fullName>
        <ecNumber evidence="1 12">4.1.99.22</ecNumber>
    </recommendedName>
    <alternativeName>
        <fullName evidence="12">Molybdenum cofactor biosynthesis protein A</fullName>
    </alternativeName>
</protein>
<feature type="binding site" evidence="12">
    <location>
        <position position="273"/>
    </location>
    <ligand>
        <name>[4Fe-4S] cluster</name>
        <dbReference type="ChEBI" id="CHEBI:49883"/>
        <label>2</label>
        <note>4Fe-4S-substrate</note>
    </ligand>
</feature>
<accession>L0K842</accession>
<dbReference type="SFLD" id="SFLDG01067">
    <property type="entry name" value="SPASM/twitch_domain_containing"/>
    <property type="match status" value="1"/>
</dbReference>
<dbReference type="NCBIfam" id="NF001199">
    <property type="entry name" value="PRK00164.2-1"/>
    <property type="match status" value="1"/>
</dbReference>
<feature type="binding site" evidence="12">
    <location>
        <position position="121"/>
    </location>
    <ligand>
        <name>S-adenosyl-L-methionine</name>
        <dbReference type="ChEBI" id="CHEBI:59789"/>
    </ligand>
</feature>
<dbReference type="Proteomes" id="UP000010880">
    <property type="component" value="Chromosome"/>
</dbReference>
<dbReference type="CDD" id="cd01335">
    <property type="entry name" value="Radical_SAM"/>
    <property type="match status" value="1"/>
</dbReference>
<feature type="binding site" evidence="12">
    <location>
        <position position="30"/>
    </location>
    <ligand>
        <name>[4Fe-4S] cluster</name>
        <dbReference type="ChEBI" id="CHEBI:49883"/>
        <label>1</label>
        <note>4Fe-4S-S-AdoMet</note>
    </ligand>
</feature>
<dbReference type="InterPro" id="IPR010505">
    <property type="entry name" value="MoaA_twitch"/>
</dbReference>
<evidence type="ECO:0000256" key="10">
    <source>
        <dbReference type="ARBA" id="ARBA00023239"/>
    </source>
</evidence>
<keyword evidence="3 12" id="KW-0949">S-adenosyl-L-methionine</keyword>
<dbReference type="SUPFAM" id="SSF102114">
    <property type="entry name" value="Radical SAM enzymes"/>
    <property type="match status" value="1"/>
</dbReference>
<dbReference type="GO" id="GO:0061798">
    <property type="term" value="F:GTP 3',8'-cyclase activity"/>
    <property type="evidence" value="ECO:0007669"/>
    <property type="project" value="UniProtKB-UniRule"/>
</dbReference>
<comment type="catalytic activity">
    <reaction evidence="11 12">
        <text>GTP + AH2 + S-adenosyl-L-methionine = (8S)-3',8-cyclo-7,8-dihydroguanosine 5'-triphosphate + 5'-deoxyadenosine + L-methionine + A + H(+)</text>
        <dbReference type="Rhea" id="RHEA:49576"/>
        <dbReference type="ChEBI" id="CHEBI:13193"/>
        <dbReference type="ChEBI" id="CHEBI:15378"/>
        <dbReference type="ChEBI" id="CHEBI:17319"/>
        <dbReference type="ChEBI" id="CHEBI:17499"/>
        <dbReference type="ChEBI" id="CHEBI:37565"/>
        <dbReference type="ChEBI" id="CHEBI:57844"/>
        <dbReference type="ChEBI" id="CHEBI:59789"/>
        <dbReference type="ChEBI" id="CHEBI:131766"/>
        <dbReference type="EC" id="4.1.99.22"/>
    </reaction>
</comment>
<evidence type="ECO:0000256" key="8">
    <source>
        <dbReference type="ARBA" id="ARBA00023134"/>
    </source>
</evidence>
<dbReference type="GO" id="GO:0005525">
    <property type="term" value="F:GTP binding"/>
    <property type="evidence" value="ECO:0007669"/>
    <property type="project" value="UniProtKB-UniRule"/>
</dbReference>
<dbReference type="PROSITE" id="PS51918">
    <property type="entry name" value="RADICAL_SAM"/>
    <property type="match status" value="1"/>
</dbReference>
<dbReference type="GO" id="GO:0061799">
    <property type="term" value="F:cyclic pyranopterin monophosphate synthase activity"/>
    <property type="evidence" value="ECO:0007669"/>
    <property type="project" value="TreeGrafter"/>
</dbReference>
<feature type="binding site" evidence="12">
    <location>
        <begin position="261"/>
        <end position="263"/>
    </location>
    <ligand>
        <name>GTP</name>
        <dbReference type="ChEBI" id="CHEBI:37565"/>
    </ligand>
</feature>
<evidence type="ECO:0000256" key="1">
    <source>
        <dbReference type="ARBA" id="ARBA00012167"/>
    </source>
</evidence>
<dbReference type="GO" id="GO:1904047">
    <property type="term" value="F:S-adenosyl-L-methionine binding"/>
    <property type="evidence" value="ECO:0007669"/>
    <property type="project" value="UniProtKB-UniRule"/>
</dbReference>
<dbReference type="STRING" id="748449.Halha_1245"/>
<comment type="cofactor">
    <cofactor evidence="12">
        <name>[4Fe-4S] cluster</name>
        <dbReference type="ChEBI" id="CHEBI:49883"/>
    </cofactor>
    <text evidence="12">Binds 2 [4Fe-4S] clusters. Binds 1 [4Fe-4S] cluster coordinated with 3 cysteines and an exchangeable S-adenosyl-L-methionine and 1 [4Fe-4S] cluster coordinated with 3 cysteines and the GTP-derived substrate.</text>
</comment>
<dbReference type="NCBIfam" id="TIGR02666">
    <property type="entry name" value="moaA"/>
    <property type="match status" value="1"/>
</dbReference>
<keyword evidence="2 12" id="KW-0004">4Fe-4S</keyword>
<comment type="similarity">
    <text evidence="12">Belongs to the radical SAM superfamily. MoaA family.</text>
</comment>
<feature type="binding site" evidence="12">
    <location>
        <position position="158"/>
    </location>
    <ligand>
        <name>GTP</name>
        <dbReference type="ChEBI" id="CHEBI:37565"/>
    </ligand>
</feature>